<dbReference type="Pfam" id="PF17940">
    <property type="entry name" value="TetR_C_31"/>
    <property type="match status" value="1"/>
</dbReference>
<evidence type="ECO:0000256" key="3">
    <source>
        <dbReference type="ARBA" id="ARBA00023163"/>
    </source>
</evidence>
<keyword evidence="3" id="KW-0804">Transcription</keyword>
<dbReference type="GO" id="GO:0003677">
    <property type="term" value="F:DNA binding"/>
    <property type="evidence" value="ECO:0007669"/>
    <property type="project" value="UniProtKB-UniRule"/>
</dbReference>
<keyword evidence="2 4" id="KW-0238">DNA-binding</keyword>
<dbReference type="SUPFAM" id="SSF46689">
    <property type="entry name" value="Homeodomain-like"/>
    <property type="match status" value="1"/>
</dbReference>
<dbReference type="OrthoDB" id="7506349at2"/>
<accession>A0A2T8FDW4</accession>
<dbReference type="AlphaFoldDB" id="A0A2T8FDW4"/>
<dbReference type="PROSITE" id="PS50977">
    <property type="entry name" value="HTH_TETR_2"/>
    <property type="match status" value="1"/>
</dbReference>
<feature type="domain" description="HTH tetR-type" evidence="5">
    <location>
        <begin position="2"/>
        <end position="62"/>
    </location>
</feature>
<evidence type="ECO:0000313" key="7">
    <source>
        <dbReference type="Proteomes" id="UP000246018"/>
    </source>
</evidence>
<dbReference type="Proteomes" id="UP000246018">
    <property type="component" value="Unassembled WGS sequence"/>
</dbReference>
<keyword evidence="7" id="KW-1185">Reference proteome</keyword>
<dbReference type="InterPro" id="IPR036271">
    <property type="entry name" value="Tet_transcr_reg_TetR-rel_C_sf"/>
</dbReference>
<dbReference type="RefSeq" id="WP_116571380.1">
    <property type="nucleotide sequence ID" value="NZ_QDGZ01000002.1"/>
</dbReference>
<comment type="caution">
    <text evidence="6">The sequence shown here is derived from an EMBL/GenBank/DDBJ whole genome shotgun (WGS) entry which is preliminary data.</text>
</comment>
<gene>
    <name evidence="6" type="ORF">DDE18_06340</name>
</gene>
<name>A0A2T8FDW4_9ACTN</name>
<proteinExistence type="predicted"/>
<dbReference type="InterPro" id="IPR041583">
    <property type="entry name" value="TetR_C_31"/>
</dbReference>
<dbReference type="InterPro" id="IPR009057">
    <property type="entry name" value="Homeodomain-like_sf"/>
</dbReference>
<dbReference type="InterPro" id="IPR001647">
    <property type="entry name" value="HTH_TetR"/>
</dbReference>
<evidence type="ECO:0000256" key="4">
    <source>
        <dbReference type="PROSITE-ProRule" id="PRU00335"/>
    </source>
</evidence>
<dbReference type="PANTHER" id="PTHR47506">
    <property type="entry name" value="TRANSCRIPTIONAL REGULATORY PROTEIN"/>
    <property type="match status" value="1"/>
</dbReference>
<evidence type="ECO:0000256" key="1">
    <source>
        <dbReference type="ARBA" id="ARBA00023015"/>
    </source>
</evidence>
<feature type="DNA-binding region" description="H-T-H motif" evidence="4">
    <location>
        <begin position="25"/>
        <end position="44"/>
    </location>
</feature>
<dbReference type="Pfam" id="PF00440">
    <property type="entry name" value="TetR_N"/>
    <property type="match status" value="1"/>
</dbReference>
<keyword evidence="1" id="KW-0805">Transcription regulation</keyword>
<dbReference type="Gene3D" id="1.10.357.10">
    <property type="entry name" value="Tetracycline Repressor, domain 2"/>
    <property type="match status" value="1"/>
</dbReference>
<evidence type="ECO:0000313" key="6">
    <source>
        <dbReference type="EMBL" id="PVG83906.1"/>
    </source>
</evidence>
<dbReference type="EMBL" id="QDGZ01000002">
    <property type="protein sequence ID" value="PVG83906.1"/>
    <property type="molecule type" value="Genomic_DNA"/>
</dbReference>
<evidence type="ECO:0000256" key="2">
    <source>
        <dbReference type="ARBA" id="ARBA00023125"/>
    </source>
</evidence>
<sequence>MTDRRTLLLDRALDLVGTDGMRGLTHRAVDAAAGVPPGSTSNHFRTREALLAGLVGRFVERERASAEAALEAPVRDRRDLVAMFASFARAATGEERAATLARYALLVETAQRPELRDTLLGAGAQVNAWAADLLRAAGSRHPERDTDIVANFVTGLVLHELAMPDPGFDPAARLAALLDTFEWIPQEDR</sequence>
<protein>
    <submittedName>
        <fullName evidence="6">TetR family transcriptional regulator</fullName>
    </submittedName>
</protein>
<reference evidence="6 7" key="1">
    <citation type="submission" date="2018-04" db="EMBL/GenBank/DDBJ databases">
        <title>Genome of Nocardioides gansuensis WSJ-1.</title>
        <authorList>
            <person name="Wu S."/>
            <person name="Wang G."/>
        </authorList>
    </citation>
    <scope>NUCLEOTIDE SEQUENCE [LARGE SCALE GENOMIC DNA]</scope>
    <source>
        <strain evidence="6 7">WSJ-1</strain>
    </source>
</reference>
<evidence type="ECO:0000259" key="5">
    <source>
        <dbReference type="PROSITE" id="PS50977"/>
    </source>
</evidence>
<dbReference type="PANTHER" id="PTHR47506:SF6">
    <property type="entry name" value="HTH-TYPE TRANSCRIPTIONAL REPRESSOR NEMR"/>
    <property type="match status" value="1"/>
</dbReference>
<organism evidence="6 7">
    <name type="scientific">Nocardioides gansuensis</name>
    <dbReference type="NCBI Taxonomy" id="2138300"/>
    <lineage>
        <taxon>Bacteria</taxon>
        <taxon>Bacillati</taxon>
        <taxon>Actinomycetota</taxon>
        <taxon>Actinomycetes</taxon>
        <taxon>Propionibacteriales</taxon>
        <taxon>Nocardioidaceae</taxon>
        <taxon>Nocardioides</taxon>
    </lineage>
</organism>
<dbReference type="SUPFAM" id="SSF48498">
    <property type="entry name" value="Tetracyclin repressor-like, C-terminal domain"/>
    <property type="match status" value="1"/>
</dbReference>